<keyword evidence="1" id="KW-0175">Coiled coil</keyword>
<dbReference type="InterPro" id="IPR021244">
    <property type="entry name" value="DUF2802"/>
</dbReference>
<keyword evidence="4" id="KW-1185">Reference proteome</keyword>
<feature type="transmembrane region" description="Helical" evidence="2">
    <location>
        <begin position="6"/>
        <end position="26"/>
    </location>
</feature>
<organism evidence="3 4">
    <name type="scientific">Idiomarina aquatica</name>
    <dbReference type="NCBI Taxonomy" id="1327752"/>
    <lineage>
        <taxon>Bacteria</taxon>
        <taxon>Pseudomonadati</taxon>
        <taxon>Pseudomonadota</taxon>
        <taxon>Gammaproteobacteria</taxon>
        <taxon>Alteromonadales</taxon>
        <taxon>Idiomarinaceae</taxon>
        <taxon>Idiomarina</taxon>
    </lineage>
</organism>
<gene>
    <name evidence="3" type="ORF">CWE23_03115</name>
</gene>
<dbReference type="Pfam" id="PF10975">
    <property type="entry name" value="DUF2802"/>
    <property type="match status" value="1"/>
</dbReference>
<protein>
    <submittedName>
        <fullName evidence="3">DUF2802 domain-containing protein</fullName>
    </submittedName>
</protein>
<dbReference type="AlphaFoldDB" id="A0AA94JF99"/>
<feature type="coiled-coil region" evidence="1">
    <location>
        <begin position="41"/>
        <end position="120"/>
    </location>
</feature>
<evidence type="ECO:0000313" key="4">
    <source>
        <dbReference type="Proteomes" id="UP000286680"/>
    </source>
</evidence>
<sequence>MLSTPLIIAVIALVLALLALTAVIVTSRKQAELIERQQQRLMMLTETAADVLALKQQLEQQLEQQPSHVDYAQTEQLQQSLELSLKQQLDAQSEQLQQTVAQLQQEQQLLEQKLQQLAEQDPGAKLYQRAAKLIADGATVEDIMQECDLPRAEAELLVAMRK</sequence>
<evidence type="ECO:0000256" key="2">
    <source>
        <dbReference type="SAM" id="Phobius"/>
    </source>
</evidence>
<keyword evidence="2" id="KW-0472">Membrane</keyword>
<name>A0AA94JF99_9GAMM</name>
<keyword evidence="2" id="KW-0812">Transmembrane</keyword>
<evidence type="ECO:0000256" key="1">
    <source>
        <dbReference type="SAM" id="Coils"/>
    </source>
</evidence>
<dbReference type="EMBL" id="PIPS01000001">
    <property type="protein sequence ID" value="RUO45751.1"/>
    <property type="molecule type" value="Genomic_DNA"/>
</dbReference>
<evidence type="ECO:0000313" key="3">
    <source>
        <dbReference type="EMBL" id="RUO45751.1"/>
    </source>
</evidence>
<keyword evidence="2" id="KW-1133">Transmembrane helix</keyword>
<accession>A0AA94JF99</accession>
<proteinExistence type="predicted"/>
<comment type="caution">
    <text evidence="3">The sequence shown here is derived from an EMBL/GenBank/DDBJ whole genome shotgun (WGS) entry which is preliminary data.</text>
</comment>
<dbReference type="Proteomes" id="UP000286680">
    <property type="component" value="Unassembled WGS sequence"/>
</dbReference>
<reference evidence="4" key="1">
    <citation type="journal article" date="2018" name="Front. Microbiol.">
        <title>Genome-Based Analysis Reveals the Taxonomy and Diversity of the Family Idiomarinaceae.</title>
        <authorList>
            <person name="Liu Y."/>
            <person name="Lai Q."/>
            <person name="Shao Z."/>
        </authorList>
    </citation>
    <scope>NUCLEOTIDE SEQUENCE [LARGE SCALE GENOMIC DNA]</scope>
    <source>
        <strain evidence="4">SN-14</strain>
    </source>
</reference>